<evidence type="ECO:0000313" key="2">
    <source>
        <dbReference type="EMBL" id="ADW21975.1"/>
    </source>
</evidence>
<protein>
    <submittedName>
        <fullName evidence="2">Putative RNA pseudouridine synthase family protein</fullName>
    </submittedName>
</protein>
<evidence type="ECO:0000313" key="3">
    <source>
        <dbReference type="Proteomes" id="UP000008087"/>
    </source>
</evidence>
<dbReference type="AlphaFoldDB" id="E8PJM0"/>
<reference evidence="3" key="1">
    <citation type="submission" date="2010-03" db="EMBL/GenBank/DDBJ databases">
        <title>The genome sequence of Thermus scotoductus SA-01.</title>
        <authorList>
            <person name="Gounder K."/>
            <person name="Liesegang H."/>
            <person name="Brzuszkiewicz E."/>
            <person name="Wollherr A."/>
            <person name="Daniel R."/>
            <person name="Gottschalk G."/>
            <person name="van Heerden E."/>
            <person name="Litthauer D."/>
        </authorList>
    </citation>
    <scope>NUCLEOTIDE SEQUENCE [LARGE SCALE GENOMIC DNA]</scope>
    <source>
        <strain evidence="3">ATCC 700910 / SA-01</strain>
    </source>
</reference>
<proteinExistence type="predicted"/>
<dbReference type="EMBL" id="CP001962">
    <property type="protein sequence ID" value="ADW21975.1"/>
    <property type="molecule type" value="Genomic_DNA"/>
</dbReference>
<feature type="compositionally biased region" description="Basic and acidic residues" evidence="1">
    <location>
        <begin position="51"/>
        <end position="70"/>
    </location>
</feature>
<dbReference type="KEGG" id="tsc:TSC_c13560"/>
<evidence type="ECO:0000256" key="1">
    <source>
        <dbReference type="SAM" id="MobiDB-lite"/>
    </source>
</evidence>
<name>E8PJM0_THESS</name>
<accession>E8PJM0</accession>
<gene>
    <name evidence="2" type="ordered locus">TSC_c13560</name>
</gene>
<sequence length="70" mass="7399">MGPLRYPTAALAAVGAPKGIPTAPAWASHVAKPKWRLEPKPRGRAVGGEALGKDPRAPEEGEEKPQELHV</sequence>
<dbReference type="HOGENOM" id="CLU_2756530_0_0_0"/>
<dbReference type="STRING" id="743525.TSC_c13560"/>
<organism evidence="2 3">
    <name type="scientific">Thermus scotoductus (strain ATCC 700910 / SA-01)</name>
    <dbReference type="NCBI Taxonomy" id="743525"/>
    <lineage>
        <taxon>Bacteria</taxon>
        <taxon>Thermotogati</taxon>
        <taxon>Deinococcota</taxon>
        <taxon>Deinococci</taxon>
        <taxon>Thermales</taxon>
        <taxon>Thermaceae</taxon>
        <taxon>Thermus</taxon>
    </lineage>
</organism>
<reference evidence="2 3" key="2">
    <citation type="journal article" date="2011" name="BMC Genomics">
        <title>Sequence of the hyperplastic genome of the naturally competent Thermus scotoductus SA-01.</title>
        <authorList>
            <person name="Gounder K."/>
            <person name="Brzuszkiewicz E."/>
            <person name="Liesegang H."/>
            <person name="Wollherr A."/>
            <person name="Daniel R."/>
            <person name="Gottschalk G."/>
            <person name="Reva O."/>
            <person name="Kumwenda B."/>
            <person name="Srivastava M."/>
            <person name="Bricio C."/>
            <person name="Berenguer J."/>
            <person name="van Heerden E."/>
            <person name="Litthauer D."/>
        </authorList>
    </citation>
    <scope>NUCLEOTIDE SEQUENCE [LARGE SCALE GENOMIC DNA]</scope>
    <source>
        <strain evidence="3">ATCC 700910 / SA-01</strain>
    </source>
</reference>
<feature type="region of interest" description="Disordered" evidence="1">
    <location>
        <begin position="18"/>
        <end position="70"/>
    </location>
</feature>
<dbReference type="Proteomes" id="UP000008087">
    <property type="component" value="Chromosome"/>
</dbReference>